<evidence type="ECO:0000313" key="2">
    <source>
        <dbReference type="EMBL" id="MBC5729980.1"/>
    </source>
</evidence>
<dbReference type="PANTHER" id="PTHR43861:SF1">
    <property type="entry name" value="TRANS-ACONITATE 2-METHYLTRANSFERASE"/>
    <property type="match status" value="1"/>
</dbReference>
<dbReference type="InterPro" id="IPR029063">
    <property type="entry name" value="SAM-dependent_MTases_sf"/>
</dbReference>
<organism evidence="2 3">
    <name type="scientific">Pseudoflavonifractor hominis</name>
    <dbReference type="NCBI Taxonomy" id="2763059"/>
    <lineage>
        <taxon>Bacteria</taxon>
        <taxon>Bacillati</taxon>
        <taxon>Bacillota</taxon>
        <taxon>Clostridia</taxon>
        <taxon>Eubacteriales</taxon>
        <taxon>Oscillospiraceae</taxon>
        <taxon>Pseudoflavonifractor</taxon>
    </lineage>
</organism>
<sequence>MHDQNIYDNEVFFEGYRKLREQPSAANHLVEKPALFSLCPNLSGKRVLDLGCGYGENCREFLHLGASHVTGLDLSEKMLQIAKAENDAERISFVRMSMSDLSALDGTFDVVFSSLAVHYVEDFDQLLAQIHRLLADGGIFLFSQEHPFTTALRKGPRWSQNEDGTINHYNLSDYGIPGIRTTTWIVDGVIKYHRTFSDIVNALSTAGFQLEQMLEPLPGADILAQYPVYQKCYHKPDFLLVRAKKCCV</sequence>
<dbReference type="PANTHER" id="PTHR43861">
    <property type="entry name" value="TRANS-ACONITATE 2-METHYLTRANSFERASE-RELATED"/>
    <property type="match status" value="1"/>
</dbReference>
<dbReference type="Gene3D" id="3.40.50.150">
    <property type="entry name" value="Vaccinia Virus protein VP39"/>
    <property type="match status" value="1"/>
</dbReference>
<comment type="caution">
    <text evidence="2">The sequence shown here is derived from an EMBL/GenBank/DDBJ whole genome shotgun (WGS) entry which is preliminary data.</text>
</comment>
<name>A0ABR7HR56_9FIRM</name>
<accession>A0ABR7HR56</accession>
<keyword evidence="3" id="KW-1185">Reference proteome</keyword>
<dbReference type="RefSeq" id="WP_186963102.1">
    <property type="nucleotide sequence ID" value="NZ_JACOPR010000002.1"/>
</dbReference>
<dbReference type="SUPFAM" id="SSF53335">
    <property type="entry name" value="S-adenosyl-L-methionine-dependent methyltransferases"/>
    <property type="match status" value="1"/>
</dbReference>
<feature type="domain" description="Methyltransferase type 11" evidence="1">
    <location>
        <begin position="48"/>
        <end position="142"/>
    </location>
</feature>
<dbReference type="EMBL" id="JACOPR010000002">
    <property type="protein sequence ID" value="MBC5729980.1"/>
    <property type="molecule type" value="Genomic_DNA"/>
</dbReference>
<dbReference type="GO" id="GO:0032259">
    <property type="term" value="P:methylation"/>
    <property type="evidence" value="ECO:0007669"/>
    <property type="project" value="UniProtKB-KW"/>
</dbReference>
<evidence type="ECO:0000313" key="3">
    <source>
        <dbReference type="Proteomes" id="UP000660021"/>
    </source>
</evidence>
<dbReference type="Pfam" id="PF08241">
    <property type="entry name" value="Methyltransf_11"/>
    <property type="match status" value="1"/>
</dbReference>
<reference evidence="2 3" key="1">
    <citation type="submission" date="2020-08" db="EMBL/GenBank/DDBJ databases">
        <title>Genome public.</title>
        <authorList>
            <person name="Liu C."/>
            <person name="Sun Q."/>
        </authorList>
    </citation>
    <scope>NUCLEOTIDE SEQUENCE [LARGE SCALE GENOMIC DNA]</scope>
    <source>
        <strain evidence="2 3">New-38</strain>
    </source>
</reference>
<keyword evidence="2" id="KW-0808">Transferase</keyword>
<dbReference type="Proteomes" id="UP000660021">
    <property type="component" value="Unassembled WGS sequence"/>
</dbReference>
<dbReference type="CDD" id="cd02440">
    <property type="entry name" value="AdoMet_MTases"/>
    <property type="match status" value="1"/>
</dbReference>
<gene>
    <name evidence="2" type="ORF">H8S34_03935</name>
</gene>
<evidence type="ECO:0000259" key="1">
    <source>
        <dbReference type="Pfam" id="PF08241"/>
    </source>
</evidence>
<dbReference type="GO" id="GO:0008168">
    <property type="term" value="F:methyltransferase activity"/>
    <property type="evidence" value="ECO:0007669"/>
    <property type="project" value="UniProtKB-KW"/>
</dbReference>
<proteinExistence type="predicted"/>
<dbReference type="InterPro" id="IPR013216">
    <property type="entry name" value="Methyltransf_11"/>
</dbReference>
<protein>
    <submittedName>
        <fullName evidence="2">Class I SAM-dependent methyltransferase</fullName>
    </submittedName>
</protein>
<keyword evidence="2" id="KW-0489">Methyltransferase</keyword>